<dbReference type="AlphaFoldDB" id="A0A518H1Q9"/>
<dbReference type="InterPro" id="IPR029032">
    <property type="entry name" value="AhpD-like"/>
</dbReference>
<dbReference type="KEGG" id="tpla:ElP_26710"/>
<evidence type="ECO:0000313" key="1">
    <source>
        <dbReference type="EMBL" id="QDV34775.1"/>
    </source>
</evidence>
<name>A0A518H1Q9_9BACT</name>
<evidence type="ECO:0008006" key="3">
    <source>
        <dbReference type="Google" id="ProtNLM"/>
    </source>
</evidence>
<proteinExistence type="predicted"/>
<keyword evidence="2" id="KW-1185">Reference proteome</keyword>
<dbReference type="EMBL" id="CP036426">
    <property type="protein sequence ID" value="QDV34775.1"/>
    <property type="molecule type" value="Genomic_DNA"/>
</dbReference>
<protein>
    <recommendedName>
        <fullName evidence="3">Carboxymuconolactone decarboxylase family protein</fullName>
    </recommendedName>
</protein>
<dbReference type="Proteomes" id="UP000317835">
    <property type="component" value="Chromosome"/>
</dbReference>
<dbReference type="SUPFAM" id="SSF69118">
    <property type="entry name" value="AhpD-like"/>
    <property type="match status" value="1"/>
</dbReference>
<dbReference type="Gene3D" id="1.20.1290.10">
    <property type="entry name" value="AhpD-like"/>
    <property type="match status" value="1"/>
</dbReference>
<accession>A0A518H1Q9</accession>
<sequence>MARTHAPDDVSQALRGHFTEEERAALTPLIVAINGWNRIQVGFRAVHQVAAHLVA</sequence>
<reference evidence="1 2" key="1">
    <citation type="submission" date="2019-02" db="EMBL/GenBank/DDBJ databases">
        <title>Deep-cultivation of Planctomycetes and their phenomic and genomic characterization uncovers novel biology.</title>
        <authorList>
            <person name="Wiegand S."/>
            <person name="Jogler M."/>
            <person name="Boedeker C."/>
            <person name="Pinto D."/>
            <person name="Vollmers J."/>
            <person name="Rivas-Marin E."/>
            <person name="Kohn T."/>
            <person name="Peeters S.H."/>
            <person name="Heuer A."/>
            <person name="Rast P."/>
            <person name="Oberbeckmann S."/>
            <person name="Bunk B."/>
            <person name="Jeske O."/>
            <person name="Meyerdierks A."/>
            <person name="Storesund J.E."/>
            <person name="Kallscheuer N."/>
            <person name="Luecker S."/>
            <person name="Lage O.M."/>
            <person name="Pohl T."/>
            <person name="Merkel B.J."/>
            <person name="Hornburger P."/>
            <person name="Mueller R.-W."/>
            <person name="Bruemmer F."/>
            <person name="Labrenz M."/>
            <person name="Spormann A.M."/>
            <person name="Op den Camp H."/>
            <person name="Overmann J."/>
            <person name="Amann R."/>
            <person name="Jetten M.S.M."/>
            <person name="Mascher T."/>
            <person name="Medema M.H."/>
            <person name="Devos D.P."/>
            <person name="Kaster A.-K."/>
            <person name="Ovreas L."/>
            <person name="Rohde M."/>
            <person name="Galperin M.Y."/>
            <person name="Jogler C."/>
        </authorList>
    </citation>
    <scope>NUCLEOTIDE SEQUENCE [LARGE SCALE GENOMIC DNA]</scope>
    <source>
        <strain evidence="1 2">ElP</strain>
    </source>
</reference>
<evidence type="ECO:0000313" key="2">
    <source>
        <dbReference type="Proteomes" id="UP000317835"/>
    </source>
</evidence>
<gene>
    <name evidence="1" type="ORF">ElP_26710</name>
</gene>
<organism evidence="1 2">
    <name type="scientific">Tautonia plasticadhaerens</name>
    <dbReference type="NCBI Taxonomy" id="2527974"/>
    <lineage>
        <taxon>Bacteria</taxon>
        <taxon>Pseudomonadati</taxon>
        <taxon>Planctomycetota</taxon>
        <taxon>Planctomycetia</taxon>
        <taxon>Isosphaerales</taxon>
        <taxon>Isosphaeraceae</taxon>
        <taxon>Tautonia</taxon>
    </lineage>
</organism>